<protein>
    <submittedName>
        <fullName evidence="1">Uncharacterized protein</fullName>
    </submittedName>
</protein>
<name>A0ABT9LZ15_9BACL</name>
<proteinExistence type="predicted"/>
<dbReference type="Proteomes" id="UP001229209">
    <property type="component" value="Unassembled WGS sequence"/>
</dbReference>
<accession>A0ABT9LZ15</accession>
<evidence type="ECO:0000313" key="1">
    <source>
        <dbReference type="EMBL" id="MDP9729381.1"/>
    </source>
</evidence>
<gene>
    <name evidence="1" type="ORF">J2S04_002354</name>
</gene>
<comment type="caution">
    <text evidence="1">The sequence shown here is derived from an EMBL/GenBank/DDBJ whole genome shotgun (WGS) entry which is preliminary data.</text>
</comment>
<reference evidence="1 2" key="1">
    <citation type="submission" date="2023-07" db="EMBL/GenBank/DDBJ databases">
        <title>Genomic Encyclopedia of Type Strains, Phase IV (KMG-IV): sequencing the most valuable type-strain genomes for metagenomic binning, comparative biology and taxonomic classification.</title>
        <authorList>
            <person name="Goeker M."/>
        </authorList>
    </citation>
    <scope>NUCLEOTIDE SEQUENCE [LARGE SCALE GENOMIC DNA]</scope>
    <source>
        <strain evidence="1 2">DSM 25924</strain>
    </source>
</reference>
<evidence type="ECO:0000313" key="2">
    <source>
        <dbReference type="Proteomes" id="UP001229209"/>
    </source>
</evidence>
<sequence>MPILWVVMDIAYHELNLAHKRKKCGCQPWGIHPDDTIETTKIAVGGGPFAWMDVLF</sequence>
<keyword evidence="2" id="KW-1185">Reference proteome</keyword>
<organism evidence="1 2">
    <name type="scientific">Alicyclobacillus tolerans</name>
    <dbReference type="NCBI Taxonomy" id="90970"/>
    <lineage>
        <taxon>Bacteria</taxon>
        <taxon>Bacillati</taxon>
        <taxon>Bacillota</taxon>
        <taxon>Bacilli</taxon>
        <taxon>Bacillales</taxon>
        <taxon>Alicyclobacillaceae</taxon>
        <taxon>Alicyclobacillus</taxon>
    </lineage>
</organism>
<dbReference type="EMBL" id="JAURUO010000013">
    <property type="protein sequence ID" value="MDP9729381.1"/>
    <property type="molecule type" value="Genomic_DNA"/>
</dbReference>